<dbReference type="AlphaFoldDB" id="A0A1G7YKU4"/>
<proteinExistence type="predicted"/>
<dbReference type="Proteomes" id="UP000217076">
    <property type="component" value="Unassembled WGS sequence"/>
</dbReference>
<accession>A0A1G7YKU4</accession>
<dbReference type="InterPro" id="IPR016031">
    <property type="entry name" value="Trp_RNA-bd_attenuator-like_dom"/>
</dbReference>
<name>A0A1G7YKU4_9PROT</name>
<dbReference type="InterPro" id="IPR002838">
    <property type="entry name" value="AIM24"/>
</dbReference>
<dbReference type="Pfam" id="PF01987">
    <property type="entry name" value="AIM24"/>
    <property type="match status" value="1"/>
</dbReference>
<evidence type="ECO:0000313" key="1">
    <source>
        <dbReference type="EMBL" id="SDG97113.1"/>
    </source>
</evidence>
<evidence type="ECO:0000313" key="2">
    <source>
        <dbReference type="Proteomes" id="UP000217076"/>
    </source>
</evidence>
<dbReference type="RefSeq" id="WP_092617350.1">
    <property type="nucleotide sequence ID" value="NZ_FNCV01000003.1"/>
</dbReference>
<keyword evidence="2" id="KW-1185">Reference proteome</keyword>
<dbReference type="OrthoDB" id="9779518at2"/>
<gene>
    <name evidence="1" type="ORF">SAMN05421742_103336</name>
</gene>
<dbReference type="STRING" id="83401.SAMN05421742_103336"/>
<dbReference type="EMBL" id="FNCV01000003">
    <property type="protein sequence ID" value="SDG97113.1"/>
    <property type="molecule type" value="Genomic_DNA"/>
</dbReference>
<dbReference type="Gene3D" id="3.60.160.10">
    <property type="entry name" value="Mitochondrial biogenesis AIM24"/>
    <property type="match status" value="1"/>
</dbReference>
<organism evidence="1 2">
    <name type="scientific">Roseospirillum parvum</name>
    <dbReference type="NCBI Taxonomy" id="83401"/>
    <lineage>
        <taxon>Bacteria</taxon>
        <taxon>Pseudomonadati</taxon>
        <taxon>Pseudomonadota</taxon>
        <taxon>Alphaproteobacteria</taxon>
        <taxon>Rhodospirillales</taxon>
        <taxon>Rhodospirillaceae</taxon>
        <taxon>Roseospirillum</taxon>
    </lineage>
</organism>
<dbReference type="PANTHER" id="PTHR43657">
    <property type="entry name" value="TRYPTOPHAN RNA-BINDING ATTENUATOR PROTEIN-LIKE PROTEIN"/>
    <property type="match status" value="1"/>
</dbReference>
<dbReference type="InterPro" id="IPR036983">
    <property type="entry name" value="AIM24_sf"/>
</dbReference>
<sequence length="244" mass="25647">MQHEIKFQPSYALVVMQLAQGERIRCESGAMVSMSGTLSLEAAMGGQGGGGMLGRAFGALTRSVLGGESFFVTTISAEEGPGEVTLAPATPGDVVARPLGGRSLIVQGGSYLASDMDVEVNTQWGGLKGFLGGEGLFFLEVRGAGTVFLNSFGGIMERTLAPGERYIVDSGHMVAYENGMKMEPRMAGSKGGFFKRAITSATSGEGLVMEFTGPGTVWLQTRNPEAFSGWLTTLLPDLTNNSNR</sequence>
<reference evidence="2" key="1">
    <citation type="submission" date="2016-10" db="EMBL/GenBank/DDBJ databases">
        <authorList>
            <person name="Varghese N."/>
            <person name="Submissions S."/>
        </authorList>
    </citation>
    <scope>NUCLEOTIDE SEQUENCE [LARGE SCALE GENOMIC DNA]</scope>
    <source>
        <strain evidence="2">930I</strain>
    </source>
</reference>
<protein>
    <submittedName>
        <fullName evidence="1">TIGR00266 family protein</fullName>
    </submittedName>
</protein>
<dbReference type="SUPFAM" id="SSF51219">
    <property type="entry name" value="TRAP-like"/>
    <property type="match status" value="1"/>
</dbReference>
<dbReference type="PANTHER" id="PTHR43657:SF1">
    <property type="entry name" value="ALTERED INHERITANCE OF MITOCHONDRIA PROTEIN 24, MITOCHONDRIAL"/>
    <property type="match status" value="1"/>
</dbReference>
<dbReference type="NCBIfam" id="TIGR00266">
    <property type="entry name" value="TIGR00266 family protein"/>
    <property type="match status" value="1"/>
</dbReference>